<proteinExistence type="inferred from homology"/>
<dbReference type="GO" id="GO:0032259">
    <property type="term" value="P:methylation"/>
    <property type="evidence" value="ECO:0007669"/>
    <property type="project" value="UniProtKB-KW"/>
</dbReference>
<evidence type="ECO:0000313" key="14">
    <source>
        <dbReference type="Proteomes" id="UP001197093"/>
    </source>
</evidence>
<evidence type="ECO:0000256" key="9">
    <source>
        <dbReference type="ARBA" id="ARBA00047885"/>
    </source>
</evidence>
<feature type="region of interest" description="Disordered" evidence="12">
    <location>
        <begin position="1"/>
        <end position="20"/>
    </location>
</feature>
<dbReference type="EMBL" id="JAHCVI010000001">
    <property type="protein sequence ID" value="KAG7290820.1"/>
    <property type="molecule type" value="Genomic_DNA"/>
</dbReference>
<sequence>MSTPSGAHPSETAVNNEDGKKYWEDVSADVDGMLGGIPSVAGFSSISKVDLQSSRSFLAKMRIGSKNGQKKVRSALEGGAGIGRVTEGLLLGVADEVDVIEPVAKFTAALQGKPGVRHIYNVGLEEWQPAEGVQYDLIWTQWCVGHLDDEQLVGYFQRCSQALSPDGGIIVVKENLSTSGCDYFDEVDKSVTREDGKLLSLFEQAGLRLVRSELQKGLPQTQGMKLLPVKTYALKPKHGSGPLQGQ</sequence>
<dbReference type="InterPro" id="IPR008576">
    <property type="entry name" value="MeTrfase_NTM1"/>
</dbReference>
<evidence type="ECO:0000256" key="1">
    <source>
        <dbReference type="ARBA" id="ARBA00009059"/>
    </source>
</evidence>
<keyword evidence="2" id="KW-0489">Methyltransferase</keyword>
<organism evidence="13 14">
    <name type="scientific">Staphylotrichum longicolle</name>
    <dbReference type="NCBI Taxonomy" id="669026"/>
    <lineage>
        <taxon>Eukaryota</taxon>
        <taxon>Fungi</taxon>
        <taxon>Dikarya</taxon>
        <taxon>Ascomycota</taxon>
        <taxon>Pezizomycotina</taxon>
        <taxon>Sordariomycetes</taxon>
        <taxon>Sordariomycetidae</taxon>
        <taxon>Sordariales</taxon>
        <taxon>Chaetomiaceae</taxon>
        <taxon>Staphylotrichum</taxon>
    </lineage>
</organism>
<evidence type="ECO:0000256" key="2">
    <source>
        <dbReference type="ARBA" id="ARBA00022603"/>
    </source>
</evidence>
<feature type="binding site" evidence="11">
    <location>
        <position position="79"/>
    </location>
    <ligand>
        <name>S-adenosyl-L-methionine</name>
        <dbReference type="ChEBI" id="CHEBI:59789"/>
    </ligand>
</feature>
<protein>
    <recommendedName>
        <fullName evidence="6">Alpha N-terminal protein methyltransferase 1</fullName>
        <ecNumber evidence="5">2.1.1.244</ecNumber>
    </recommendedName>
    <alternativeName>
        <fullName evidence="7">X-Pro-Lys N-terminal protein methyltransferase 1</fullName>
    </alternativeName>
</protein>
<dbReference type="EC" id="2.1.1.244" evidence="5"/>
<comment type="catalytic activity">
    <reaction evidence="10">
        <text>N-terminal L-alanyl-L-prolyl-L-lysyl-[protein] + 3 S-adenosyl-L-methionine = N-terminal N,N,N-trimethyl-L-alanyl-L-prolyl-L-lysyl-[protein] + 3 S-adenosyl-L-homocysteine + 3 H(+)</text>
        <dbReference type="Rhea" id="RHEA:54712"/>
        <dbReference type="Rhea" id="RHEA-COMP:13785"/>
        <dbReference type="Rhea" id="RHEA-COMP:13971"/>
        <dbReference type="ChEBI" id="CHEBI:15378"/>
        <dbReference type="ChEBI" id="CHEBI:57856"/>
        <dbReference type="ChEBI" id="CHEBI:59789"/>
        <dbReference type="ChEBI" id="CHEBI:138057"/>
        <dbReference type="ChEBI" id="CHEBI:138315"/>
        <dbReference type="EC" id="2.1.1.244"/>
    </reaction>
</comment>
<feature type="binding site" evidence="11">
    <location>
        <position position="141"/>
    </location>
    <ligand>
        <name>S-adenosyl-L-methionine</name>
        <dbReference type="ChEBI" id="CHEBI:59789"/>
    </ligand>
</feature>
<dbReference type="PANTHER" id="PTHR12753">
    <property type="entry name" value="AD-003 - RELATED"/>
    <property type="match status" value="1"/>
</dbReference>
<evidence type="ECO:0000256" key="5">
    <source>
        <dbReference type="ARBA" id="ARBA00039112"/>
    </source>
</evidence>
<evidence type="ECO:0000256" key="4">
    <source>
        <dbReference type="ARBA" id="ARBA00022691"/>
    </source>
</evidence>
<comment type="catalytic activity">
    <reaction evidence="8">
        <text>N-terminal L-seryl-L-prolyl-L-lysyl-[protein] + 3 S-adenosyl-L-methionine = N-terminal N,N,N-trimethyl-L-seryl-L-prolyl-L-lysyl-[protein] + 3 S-adenosyl-L-homocysteine + 3 H(+)</text>
        <dbReference type="Rhea" id="RHEA:54724"/>
        <dbReference type="Rhea" id="RHEA-COMP:13789"/>
        <dbReference type="Rhea" id="RHEA-COMP:13973"/>
        <dbReference type="ChEBI" id="CHEBI:15378"/>
        <dbReference type="ChEBI" id="CHEBI:57856"/>
        <dbReference type="ChEBI" id="CHEBI:59789"/>
        <dbReference type="ChEBI" id="CHEBI:138061"/>
        <dbReference type="ChEBI" id="CHEBI:138317"/>
        <dbReference type="EC" id="2.1.1.244"/>
    </reaction>
</comment>
<evidence type="ECO:0000256" key="7">
    <source>
        <dbReference type="ARBA" id="ARBA00043129"/>
    </source>
</evidence>
<dbReference type="AlphaFoldDB" id="A0AAD4I220"/>
<dbReference type="CDD" id="cd02440">
    <property type="entry name" value="AdoMet_MTases"/>
    <property type="match status" value="1"/>
</dbReference>
<evidence type="ECO:0000256" key="10">
    <source>
        <dbReference type="ARBA" id="ARBA00048167"/>
    </source>
</evidence>
<evidence type="ECO:0000313" key="13">
    <source>
        <dbReference type="EMBL" id="KAG7290820.1"/>
    </source>
</evidence>
<comment type="caution">
    <text evidence="13">The sequence shown here is derived from an EMBL/GenBank/DDBJ whole genome shotgun (WGS) entry which is preliminary data.</text>
</comment>
<feature type="binding site" evidence="11">
    <location>
        <position position="84"/>
    </location>
    <ligand>
        <name>S-adenosyl-L-methionine</name>
        <dbReference type="ChEBI" id="CHEBI:59789"/>
    </ligand>
</feature>
<evidence type="ECO:0000256" key="8">
    <source>
        <dbReference type="ARBA" id="ARBA00047306"/>
    </source>
</evidence>
<evidence type="ECO:0000256" key="11">
    <source>
        <dbReference type="PIRSR" id="PIRSR016958-1"/>
    </source>
</evidence>
<accession>A0AAD4I220</accession>
<dbReference type="Proteomes" id="UP001197093">
    <property type="component" value="Unassembled WGS sequence"/>
</dbReference>
<keyword evidence="14" id="KW-1185">Reference proteome</keyword>
<dbReference type="PIRSF" id="PIRSF016958">
    <property type="entry name" value="DUF858_MeTrfase_lik"/>
    <property type="match status" value="1"/>
</dbReference>
<dbReference type="InterPro" id="IPR029063">
    <property type="entry name" value="SAM-dependent_MTases_sf"/>
</dbReference>
<evidence type="ECO:0000256" key="3">
    <source>
        <dbReference type="ARBA" id="ARBA00022679"/>
    </source>
</evidence>
<reference evidence="13" key="1">
    <citation type="submission" date="2023-02" db="EMBL/GenBank/DDBJ databases">
        <authorList>
            <person name="Palmer J.M."/>
        </authorList>
    </citation>
    <scope>NUCLEOTIDE SEQUENCE</scope>
    <source>
        <strain evidence="13">FW57</strain>
    </source>
</reference>
<gene>
    <name evidence="13" type="ORF">NEMBOFW57_000824</name>
</gene>
<comment type="catalytic activity">
    <reaction evidence="9">
        <text>N-terminal L-prolyl-L-prolyl-L-lysyl-[protein] + 2 S-adenosyl-L-methionine = N-terminal N,N-dimethyl-L-prolyl-L-prolyl-L-lysyl-[protein] + 2 S-adenosyl-L-homocysteine + 2 H(+)</text>
        <dbReference type="Rhea" id="RHEA:54736"/>
        <dbReference type="Rhea" id="RHEA-COMP:13787"/>
        <dbReference type="Rhea" id="RHEA-COMP:13974"/>
        <dbReference type="ChEBI" id="CHEBI:15378"/>
        <dbReference type="ChEBI" id="CHEBI:57856"/>
        <dbReference type="ChEBI" id="CHEBI:59789"/>
        <dbReference type="ChEBI" id="CHEBI:138059"/>
        <dbReference type="ChEBI" id="CHEBI:138318"/>
        <dbReference type="EC" id="2.1.1.244"/>
    </reaction>
</comment>
<dbReference type="Gene3D" id="3.40.50.150">
    <property type="entry name" value="Vaccinia Virus protein VP39"/>
    <property type="match status" value="1"/>
</dbReference>
<dbReference type="Pfam" id="PF05891">
    <property type="entry name" value="Methyltransf_PK"/>
    <property type="match status" value="1"/>
</dbReference>
<dbReference type="GO" id="GO:0005737">
    <property type="term" value="C:cytoplasm"/>
    <property type="evidence" value="ECO:0007669"/>
    <property type="project" value="TreeGrafter"/>
</dbReference>
<dbReference type="PANTHER" id="PTHR12753:SF0">
    <property type="entry name" value="ALPHA N-TERMINAL PROTEIN METHYLTRANSFERASE 1"/>
    <property type="match status" value="1"/>
</dbReference>
<name>A0AAD4I220_9PEZI</name>
<evidence type="ECO:0000256" key="6">
    <source>
        <dbReference type="ARBA" id="ARBA00039449"/>
    </source>
</evidence>
<comment type="similarity">
    <text evidence="1">Belongs to the methyltransferase superfamily. NTM1 family.</text>
</comment>
<dbReference type="GO" id="GO:0071885">
    <property type="term" value="F:N-terminal protein N-methyltransferase activity"/>
    <property type="evidence" value="ECO:0007669"/>
    <property type="project" value="UniProtKB-EC"/>
</dbReference>
<keyword evidence="4 11" id="KW-0949">S-adenosyl-L-methionine</keyword>
<dbReference type="SUPFAM" id="SSF53335">
    <property type="entry name" value="S-adenosyl-L-methionine-dependent methyltransferases"/>
    <property type="match status" value="1"/>
</dbReference>
<evidence type="ECO:0000256" key="12">
    <source>
        <dbReference type="SAM" id="MobiDB-lite"/>
    </source>
</evidence>
<keyword evidence="3" id="KW-0808">Transferase</keyword>